<name>A0ACC2IKW9_9PLEO</name>
<accession>A0ACC2IKW9</accession>
<dbReference type="EMBL" id="JAPHNI010000120">
    <property type="protein sequence ID" value="KAJ8115835.1"/>
    <property type="molecule type" value="Genomic_DNA"/>
</dbReference>
<organism evidence="1 2">
    <name type="scientific">Boeremia exigua</name>
    <dbReference type="NCBI Taxonomy" id="749465"/>
    <lineage>
        <taxon>Eukaryota</taxon>
        <taxon>Fungi</taxon>
        <taxon>Dikarya</taxon>
        <taxon>Ascomycota</taxon>
        <taxon>Pezizomycotina</taxon>
        <taxon>Dothideomycetes</taxon>
        <taxon>Pleosporomycetidae</taxon>
        <taxon>Pleosporales</taxon>
        <taxon>Pleosporineae</taxon>
        <taxon>Didymellaceae</taxon>
        <taxon>Boeremia</taxon>
    </lineage>
</organism>
<evidence type="ECO:0000313" key="1">
    <source>
        <dbReference type="EMBL" id="KAJ8115835.1"/>
    </source>
</evidence>
<proteinExistence type="predicted"/>
<comment type="caution">
    <text evidence="1">The sequence shown here is derived from an EMBL/GenBank/DDBJ whole genome shotgun (WGS) entry which is preliminary data.</text>
</comment>
<reference evidence="1" key="1">
    <citation type="submission" date="2022-11" db="EMBL/GenBank/DDBJ databases">
        <title>Genome Sequence of Boeremia exigua.</title>
        <authorList>
            <person name="Buettner E."/>
        </authorList>
    </citation>
    <scope>NUCLEOTIDE SEQUENCE</scope>
    <source>
        <strain evidence="1">CU02</strain>
    </source>
</reference>
<dbReference type="Proteomes" id="UP001153331">
    <property type="component" value="Unassembled WGS sequence"/>
</dbReference>
<evidence type="ECO:0000313" key="2">
    <source>
        <dbReference type="Proteomes" id="UP001153331"/>
    </source>
</evidence>
<sequence length="188" mass="20628">MASTRRRGLPLSPAASTHEPYHCYVESTLYMAPPPSSLCREHSLHSAAHFDLQLATQLHNVETFKIAMFEAAGAPTSTTAASLSRCRSWAPGPSKTFLVPGCITLRHPQRRLWAFGTLKLQISSEDHNGQSLVLTKTEDSGHLGFAIRDSVLLLVQNFKTLCKDDELDEALIKGKSHRTPILEAASAH</sequence>
<keyword evidence="2" id="KW-1185">Reference proteome</keyword>
<gene>
    <name evidence="1" type="ORF">OPT61_g2610</name>
</gene>
<protein>
    <submittedName>
        <fullName evidence="1">Uncharacterized protein</fullName>
    </submittedName>
</protein>